<name>A0A0C3D850_9AGAM</name>
<evidence type="ECO:0000256" key="2">
    <source>
        <dbReference type="SAM" id="Coils"/>
    </source>
</evidence>
<evidence type="ECO:0000256" key="1">
    <source>
        <dbReference type="ARBA" id="ARBA00022490"/>
    </source>
</evidence>
<dbReference type="OrthoDB" id="199771at2759"/>
<feature type="coiled-coil region" evidence="2">
    <location>
        <begin position="313"/>
        <end position="343"/>
    </location>
</feature>
<sequence>MFKKPLSNLKTSAPLRSSDRRKLKQRIIETYGVSSEIGDILVPEGLMSQKILTYTNERGVAYSSPDGDPLWFSVGEGEDNPIPTVYTLWKKYDLLPCISSPAAAIPFLIGGVDLTIPGGDPPGIVEIEVAGEAMKGMELKTGADPASVQDLPDADVDKVDGKDIERSDLEAKVGSPPSAAPKTRVQPEAQLSKEEVSDMLHAAVLQAIESTVKSLSPSSFPIPAGTFYSLYILPFRPAFVRQSQVGTVSGNDGNSPTITYPAIDIKHSSYKSLAAFLKDLDKRGILTVKDMKPEPLVLKVSASHSDVTSHKLYTSLRDVHLKEEDEKKRAEEERSRVKEMKVRELWKPDAASGSGRFFSEGGFDTSALYTHTELKATVIKHITTRQLVNVHDRSRVNITQDDLLLGTVARKNESHKNLKSLKLEEVVQRLSEKMEIWHEICAEDKEPVLKKGQLKPISVGVKTSKGARASKGRGESKGTRASKGMRLSKGGRASTFIYGFEPFFIEGEMMAEELRHICAGSTSVSSMPGEGVGLKVLVQGKQINAATEFLLSKGVPNKWIEVTEPEKK</sequence>
<protein>
    <recommendedName>
        <fullName evidence="4">SUI1 domain-containing protein</fullName>
    </recommendedName>
</protein>
<evidence type="ECO:0000259" key="4">
    <source>
        <dbReference type="PROSITE" id="PS50296"/>
    </source>
</evidence>
<evidence type="ECO:0000256" key="3">
    <source>
        <dbReference type="SAM" id="MobiDB-lite"/>
    </source>
</evidence>
<dbReference type="GO" id="GO:0001731">
    <property type="term" value="P:formation of translation preinitiation complex"/>
    <property type="evidence" value="ECO:0007669"/>
    <property type="project" value="InterPro"/>
</dbReference>
<dbReference type="STRING" id="1036808.A0A0C3D850"/>
<dbReference type="Pfam" id="PF25304">
    <property type="entry name" value="WHD_eIF2D"/>
    <property type="match status" value="1"/>
</dbReference>
<keyword evidence="6" id="KW-1185">Reference proteome</keyword>
<accession>A0A0C3D850</accession>
<dbReference type="Gene3D" id="3.10.400.20">
    <property type="match status" value="1"/>
</dbReference>
<dbReference type="Gene3D" id="3.30.780.10">
    <property type="entry name" value="SUI1-like domain"/>
    <property type="match status" value="1"/>
</dbReference>
<dbReference type="AlphaFoldDB" id="A0A0C3D850"/>
<keyword evidence="1" id="KW-0963">Cytoplasm</keyword>
<dbReference type="InterPro" id="IPR057429">
    <property type="entry name" value="WH_eIF2D"/>
</dbReference>
<dbReference type="CDD" id="cd11610">
    <property type="entry name" value="eIF2D_N"/>
    <property type="match status" value="1"/>
</dbReference>
<feature type="domain" description="SUI1" evidence="4">
    <location>
        <begin position="489"/>
        <end position="554"/>
    </location>
</feature>
<dbReference type="InterPro" id="IPR058886">
    <property type="entry name" value="SWIB_eIF2D"/>
</dbReference>
<dbReference type="InParanoid" id="A0A0C3D850"/>
<dbReference type="InterPro" id="IPR039759">
    <property type="entry name" value="eIF2D_SUI1"/>
</dbReference>
<evidence type="ECO:0000313" key="5">
    <source>
        <dbReference type="EMBL" id="KIM52296.1"/>
    </source>
</evidence>
<dbReference type="SUPFAM" id="SSF55159">
    <property type="entry name" value="eIF1-like"/>
    <property type="match status" value="1"/>
</dbReference>
<reference evidence="6" key="2">
    <citation type="submission" date="2015-01" db="EMBL/GenBank/DDBJ databases">
        <title>Evolutionary Origins and Diversification of the Mycorrhizal Mutualists.</title>
        <authorList>
            <consortium name="DOE Joint Genome Institute"/>
            <consortium name="Mycorrhizal Genomics Consortium"/>
            <person name="Kohler A."/>
            <person name="Kuo A."/>
            <person name="Nagy L.G."/>
            <person name="Floudas D."/>
            <person name="Copeland A."/>
            <person name="Barry K.W."/>
            <person name="Cichocki N."/>
            <person name="Veneault-Fourrey C."/>
            <person name="LaButti K."/>
            <person name="Lindquist E.A."/>
            <person name="Lipzen A."/>
            <person name="Lundell T."/>
            <person name="Morin E."/>
            <person name="Murat C."/>
            <person name="Riley R."/>
            <person name="Ohm R."/>
            <person name="Sun H."/>
            <person name="Tunlid A."/>
            <person name="Henrissat B."/>
            <person name="Grigoriev I.V."/>
            <person name="Hibbett D.S."/>
            <person name="Martin F."/>
        </authorList>
    </citation>
    <scope>NUCLEOTIDE SEQUENCE [LARGE SCALE GENOMIC DNA]</scope>
    <source>
        <strain evidence="6">Foug A</strain>
    </source>
</reference>
<dbReference type="InterPro" id="IPR001950">
    <property type="entry name" value="SUI1"/>
</dbReference>
<dbReference type="PANTHER" id="PTHR12217">
    <property type="entry name" value="EUKARYOTIC TRANSLATION INITIATION FACTOR 2D"/>
    <property type="match status" value="1"/>
</dbReference>
<dbReference type="Pfam" id="PF01253">
    <property type="entry name" value="SUI1"/>
    <property type="match status" value="1"/>
</dbReference>
<dbReference type="PROSITE" id="PS50296">
    <property type="entry name" value="SUI1"/>
    <property type="match status" value="1"/>
</dbReference>
<reference evidence="5 6" key="1">
    <citation type="submission" date="2014-04" db="EMBL/GenBank/DDBJ databases">
        <authorList>
            <consortium name="DOE Joint Genome Institute"/>
            <person name="Kuo A."/>
            <person name="Kohler A."/>
            <person name="Nagy L.G."/>
            <person name="Floudas D."/>
            <person name="Copeland A."/>
            <person name="Barry K.W."/>
            <person name="Cichocki N."/>
            <person name="Veneault-Fourrey C."/>
            <person name="LaButti K."/>
            <person name="Lindquist E.A."/>
            <person name="Lipzen A."/>
            <person name="Lundell T."/>
            <person name="Morin E."/>
            <person name="Murat C."/>
            <person name="Sun H."/>
            <person name="Tunlid A."/>
            <person name="Henrissat B."/>
            <person name="Grigoriev I.V."/>
            <person name="Hibbett D.S."/>
            <person name="Martin F."/>
            <person name="Nordberg H.P."/>
            <person name="Cantor M.N."/>
            <person name="Hua S.X."/>
        </authorList>
    </citation>
    <scope>NUCLEOTIDE SEQUENCE [LARGE SCALE GENOMIC DNA]</scope>
    <source>
        <strain evidence="5 6">Foug A</strain>
    </source>
</reference>
<dbReference type="Pfam" id="PF17832">
    <property type="entry name" value="Pre-PUA"/>
    <property type="match status" value="1"/>
</dbReference>
<feature type="region of interest" description="Disordered" evidence="3">
    <location>
        <begin position="462"/>
        <end position="486"/>
    </location>
</feature>
<keyword evidence="2" id="KW-0175">Coiled coil</keyword>
<dbReference type="InterPro" id="IPR036877">
    <property type="entry name" value="SUI1_dom_sf"/>
</dbReference>
<dbReference type="Pfam" id="PF26291">
    <property type="entry name" value="SWIB_eIF2D"/>
    <property type="match status" value="1"/>
</dbReference>
<proteinExistence type="predicted"/>
<dbReference type="GO" id="GO:0003743">
    <property type="term" value="F:translation initiation factor activity"/>
    <property type="evidence" value="ECO:0007669"/>
    <property type="project" value="InterPro"/>
</dbReference>
<dbReference type="EMBL" id="KN822215">
    <property type="protein sequence ID" value="KIM52296.1"/>
    <property type="molecule type" value="Genomic_DNA"/>
</dbReference>
<evidence type="ECO:0000313" key="6">
    <source>
        <dbReference type="Proteomes" id="UP000053989"/>
    </source>
</evidence>
<dbReference type="HOGENOM" id="CLU_012487_1_1_1"/>
<dbReference type="PANTHER" id="PTHR12217:SF4">
    <property type="entry name" value="EUKARYOTIC TRANSLATION INITIATION FACTOR 2D"/>
    <property type="match status" value="1"/>
</dbReference>
<dbReference type="InterPro" id="IPR048247">
    <property type="entry name" value="eIF2D_N"/>
</dbReference>
<organism evidence="5 6">
    <name type="scientific">Scleroderma citrinum Foug A</name>
    <dbReference type="NCBI Taxonomy" id="1036808"/>
    <lineage>
        <taxon>Eukaryota</taxon>
        <taxon>Fungi</taxon>
        <taxon>Dikarya</taxon>
        <taxon>Basidiomycota</taxon>
        <taxon>Agaricomycotina</taxon>
        <taxon>Agaricomycetes</taxon>
        <taxon>Agaricomycetidae</taxon>
        <taxon>Boletales</taxon>
        <taxon>Sclerodermatineae</taxon>
        <taxon>Sclerodermataceae</taxon>
        <taxon>Scleroderma</taxon>
    </lineage>
</organism>
<dbReference type="Proteomes" id="UP000053989">
    <property type="component" value="Unassembled WGS sequence"/>
</dbReference>
<dbReference type="InterPro" id="IPR039757">
    <property type="entry name" value="EIF2D"/>
</dbReference>
<dbReference type="CDD" id="cd11608">
    <property type="entry name" value="eIF2D_C"/>
    <property type="match status" value="1"/>
</dbReference>
<gene>
    <name evidence="5" type="ORF">SCLCIDRAFT_18213</name>
</gene>
<dbReference type="InterPro" id="IPR041366">
    <property type="entry name" value="Pre-PUA"/>
</dbReference>
<feature type="region of interest" description="Disordered" evidence="3">
    <location>
        <begin position="164"/>
        <end position="191"/>
    </location>
</feature>